<gene>
    <name evidence="1" type="ORF">A2V47_04040</name>
</gene>
<accession>A0A1F5AEZ0</accession>
<sequence>MIKKAGFESQISELKEFTAKEKLEIVQPACRQAGPKGSLLRAGGGLGGIPPALQILSEICSNFFERTPQLENAAFSPTLASIHM</sequence>
<name>A0A1F5AEZ0_9BACT</name>
<proteinExistence type="predicted"/>
<comment type="caution">
    <text evidence="1">The sequence shown here is derived from an EMBL/GenBank/DDBJ whole genome shotgun (WGS) entry which is preliminary data.</text>
</comment>
<evidence type="ECO:0000313" key="2">
    <source>
        <dbReference type="Proteomes" id="UP000177701"/>
    </source>
</evidence>
<organism evidence="1 2">
    <name type="scientific">Candidatus Sediminicultor quintus</name>
    <dbReference type="NCBI Taxonomy" id="1797291"/>
    <lineage>
        <taxon>Bacteria</taxon>
        <taxon>Pseudomonadati</taxon>
        <taxon>Atribacterota</taxon>
        <taxon>Candidatus Phoenicimicrobiia</taxon>
        <taxon>Candidatus Pheonicimicrobiales</taxon>
        <taxon>Candidatus Phoenicimicrobiaceae</taxon>
        <taxon>Candidatus Sediminicultor</taxon>
    </lineage>
</organism>
<dbReference type="Proteomes" id="UP000177701">
    <property type="component" value="Unassembled WGS sequence"/>
</dbReference>
<dbReference type="EMBL" id="MEYH01000019">
    <property type="protein sequence ID" value="OGD17063.1"/>
    <property type="molecule type" value="Genomic_DNA"/>
</dbReference>
<dbReference type="STRING" id="1797291.A2V47_04040"/>
<reference evidence="1 2" key="1">
    <citation type="journal article" date="2016" name="Nat. Commun.">
        <title>Thousands of microbial genomes shed light on interconnected biogeochemical processes in an aquifer system.</title>
        <authorList>
            <person name="Anantharaman K."/>
            <person name="Brown C.T."/>
            <person name="Hug L.A."/>
            <person name="Sharon I."/>
            <person name="Castelle C.J."/>
            <person name="Probst A.J."/>
            <person name="Thomas B.C."/>
            <person name="Singh A."/>
            <person name="Wilkins M.J."/>
            <person name="Karaoz U."/>
            <person name="Brodie E.L."/>
            <person name="Williams K.H."/>
            <person name="Hubbard S.S."/>
            <person name="Banfield J.F."/>
        </authorList>
    </citation>
    <scope>NUCLEOTIDE SEQUENCE [LARGE SCALE GENOMIC DNA]</scope>
</reference>
<protein>
    <submittedName>
        <fullName evidence="1">Uncharacterized protein</fullName>
    </submittedName>
</protein>
<evidence type="ECO:0000313" key="1">
    <source>
        <dbReference type="EMBL" id="OGD17063.1"/>
    </source>
</evidence>
<dbReference type="AlphaFoldDB" id="A0A1F5AEZ0"/>